<dbReference type="PROSITE" id="PS50267">
    <property type="entry name" value="NA_NEUROTRAN_SYMP_3"/>
    <property type="match status" value="1"/>
</dbReference>
<name>A0A9E9LBM2_9BURK</name>
<dbReference type="EMBL" id="CP098251">
    <property type="protein sequence ID" value="WAV91402.1"/>
    <property type="molecule type" value="Genomic_DNA"/>
</dbReference>
<dbReference type="GO" id="GO:0016020">
    <property type="term" value="C:membrane"/>
    <property type="evidence" value="ECO:0007669"/>
    <property type="project" value="UniProtKB-SubCell"/>
</dbReference>
<keyword evidence="5 7" id="KW-0472">Membrane</keyword>
<organism evidence="8">
    <name type="scientific">Oxalobacter aliiformigenes</name>
    <dbReference type="NCBI Taxonomy" id="2946593"/>
    <lineage>
        <taxon>Bacteria</taxon>
        <taxon>Pseudomonadati</taxon>
        <taxon>Pseudomonadota</taxon>
        <taxon>Betaproteobacteria</taxon>
        <taxon>Burkholderiales</taxon>
        <taxon>Oxalobacteraceae</taxon>
        <taxon>Oxalobacter</taxon>
    </lineage>
</organism>
<comment type="similarity">
    <text evidence="6">Belongs to the sodium:neurotransmitter symporter (SNF) (TC 2.A.22) family.</text>
</comment>
<feature type="transmembrane region" description="Helical" evidence="7">
    <location>
        <begin position="143"/>
        <end position="161"/>
    </location>
</feature>
<feature type="transmembrane region" description="Helical" evidence="7">
    <location>
        <begin position="12"/>
        <end position="33"/>
    </location>
</feature>
<dbReference type="SUPFAM" id="SSF161070">
    <property type="entry name" value="SNF-like"/>
    <property type="match status" value="1"/>
</dbReference>
<evidence type="ECO:0000313" key="8">
    <source>
        <dbReference type="EMBL" id="WAV91402.1"/>
    </source>
</evidence>
<evidence type="ECO:0000256" key="1">
    <source>
        <dbReference type="ARBA" id="ARBA00004141"/>
    </source>
</evidence>
<dbReference type="Proteomes" id="UP001164819">
    <property type="component" value="Chromosome"/>
</dbReference>
<sequence>MARAEWGSRLGFILAAAGSAVGLGAIWKFPYVAAQNGGGAFLLIFLVIVFTLGISLMIAEMSVGASTKKSPVGAYRKLGGKWWSGVGYIGVLCGFLILSFYSVVGGWTIAYIVKSIQGSILTTDPAVLSRTFDSFIADPVMPIWYHAAFMALTAGVILAGVQKGIERVSKYLMVMLFLLILILIARGLTLHGALDGVVTFLHPDFSKVTPTMIIEAMGLAFFSMSLGMGCMITYGSYASGETSIPNSAGSVIGLTTLICFLSGLMVFPAIFVFGFNPSAGPGLTFITMPAVFSQMSGGQLFGILFFFLLFVAALTSSVSLMEVVVSFFIDEFRFPRMMTTVIMSILMFVLGIGASLSLGIWKNYTLFGKNLFGLLDYVSSNLIMPFGGIMIAILVGWKAWPVISARLTRPDGTCPVWLPLFRFFCRFVAPVLIFVILLQNL</sequence>
<dbReference type="PROSITE" id="PS00610">
    <property type="entry name" value="NA_NEUROTRAN_SYMP_1"/>
    <property type="match status" value="1"/>
</dbReference>
<evidence type="ECO:0000256" key="4">
    <source>
        <dbReference type="ARBA" id="ARBA00022989"/>
    </source>
</evidence>
<dbReference type="AlphaFoldDB" id="A0A9E9LBM2"/>
<dbReference type="PANTHER" id="PTHR42948:SF1">
    <property type="entry name" value="TRANSPORTER"/>
    <property type="match status" value="1"/>
</dbReference>
<dbReference type="NCBIfam" id="NF037979">
    <property type="entry name" value="Na_transp"/>
    <property type="match status" value="1"/>
</dbReference>
<dbReference type="PANTHER" id="PTHR42948">
    <property type="entry name" value="TRANSPORTER"/>
    <property type="match status" value="1"/>
</dbReference>
<dbReference type="CDD" id="cd10336">
    <property type="entry name" value="SLC6sbd_Tyt1-Like"/>
    <property type="match status" value="1"/>
</dbReference>
<feature type="transmembrane region" description="Helical" evidence="7">
    <location>
        <begin position="381"/>
        <end position="400"/>
    </location>
</feature>
<comment type="subcellular location">
    <subcellularLocation>
        <location evidence="1">Membrane</location>
        <topology evidence="1">Multi-pass membrane protein</topology>
    </subcellularLocation>
</comment>
<evidence type="ECO:0000256" key="2">
    <source>
        <dbReference type="ARBA" id="ARBA00022448"/>
    </source>
</evidence>
<feature type="transmembrane region" description="Helical" evidence="7">
    <location>
        <begin position="173"/>
        <end position="193"/>
    </location>
</feature>
<feature type="transmembrane region" description="Helical" evidence="7">
    <location>
        <begin position="39"/>
        <end position="59"/>
    </location>
</feature>
<keyword evidence="2 6" id="KW-0813">Transport</keyword>
<feature type="transmembrane region" description="Helical" evidence="7">
    <location>
        <begin position="213"/>
        <end position="237"/>
    </location>
</feature>
<accession>A0A9E9LBM2</accession>
<feature type="transmembrane region" description="Helical" evidence="7">
    <location>
        <begin position="249"/>
        <end position="275"/>
    </location>
</feature>
<dbReference type="PRINTS" id="PR00176">
    <property type="entry name" value="NANEUSMPORT"/>
</dbReference>
<feature type="transmembrane region" description="Helical" evidence="7">
    <location>
        <begin position="86"/>
        <end position="113"/>
    </location>
</feature>
<keyword evidence="6" id="KW-0769">Symport</keyword>
<evidence type="ECO:0000256" key="5">
    <source>
        <dbReference type="ARBA" id="ARBA00023136"/>
    </source>
</evidence>
<evidence type="ECO:0000256" key="7">
    <source>
        <dbReference type="SAM" id="Phobius"/>
    </source>
</evidence>
<dbReference type="Pfam" id="PF00209">
    <property type="entry name" value="SNF"/>
    <property type="match status" value="2"/>
</dbReference>
<gene>
    <name evidence="8" type="ORF">NB646_01145</name>
</gene>
<protein>
    <recommendedName>
        <fullName evidence="6">Transporter</fullName>
    </recommendedName>
</protein>
<dbReference type="InterPro" id="IPR000175">
    <property type="entry name" value="Na/ntran_symport"/>
</dbReference>
<keyword evidence="4 7" id="KW-1133">Transmembrane helix</keyword>
<feature type="transmembrane region" description="Helical" evidence="7">
    <location>
        <begin position="341"/>
        <end position="361"/>
    </location>
</feature>
<evidence type="ECO:0000256" key="6">
    <source>
        <dbReference type="RuleBase" id="RU003732"/>
    </source>
</evidence>
<dbReference type="Gene3D" id="1.20.1740.10">
    <property type="entry name" value="Amino acid/polyamine transporter I"/>
    <property type="match status" value="1"/>
</dbReference>
<keyword evidence="3 6" id="KW-0812">Transmembrane</keyword>
<dbReference type="InterPro" id="IPR047218">
    <property type="entry name" value="YocR/YhdH-like"/>
</dbReference>
<proteinExistence type="inferred from homology"/>
<reference evidence="8" key="1">
    <citation type="journal article" date="2022" name="Front. Microbiol.">
        <title>New perspectives on an old grouping: The genomic and phenotypic variability of Oxalobacter formigenes and the implications for calcium oxalate stone prevention.</title>
        <authorList>
            <person name="Chmiel J.A."/>
            <person name="Carr C."/>
            <person name="Stuivenberg G.A."/>
            <person name="Venema R."/>
            <person name="Chanyi R.M."/>
            <person name="Al K.F."/>
            <person name="Giguere D."/>
            <person name="Say H."/>
            <person name="Akouris P.P."/>
            <person name="Dominguez Romero S.A."/>
            <person name="Kwong A."/>
            <person name="Tai V."/>
            <person name="Koval S.F."/>
            <person name="Razvi H."/>
            <person name="Bjazevic J."/>
            <person name="Burton J.P."/>
        </authorList>
    </citation>
    <scope>NUCLEOTIDE SEQUENCE</scope>
    <source>
        <strain evidence="8">OxK</strain>
    </source>
</reference>
<feature type="transmembrane region" description="Helical" evidence="7">
    <location>
        <begin position="300"/>
        <end position="329"/>
    </location>
</feature>
<dbReference type="GO" id="GO:0015293">
    <property type="term" value="F:symporter activity"/>
    <property type="evidence" value="ECO:0007669"/>
    <property type="project" value="UniProtKB-KW"/>
</dbReference>
<dbReference type="RefSeq" id="WP_269316038.1">
    <property type="nucleotide sequence ID" value="NZ_CP098251.1"/>
</dbReference>
<evidence type="ECO:0000256" key="3">
    <source>
        <dbReference type="ARBA" id="ARBA00022692"/>
    </source>
</evidence>
<feature type="transmembrane region" description="Helical" evidence="7">
    <location>
        <begin position="420"/>
        <end position="438"/>
    </location>
</feature>
<dbReference type="InterPro" id="IPR037272">
    <property type="entry name" value="SNS_sf"/>
</dbReference>